<evidence type="ECO:0000256" key="1">
    <source>
        <dbReference type="ARBA" id="ARBA00009743"/>
    </source>
</evidence>
<dbReference type="Pfam" id="PF16499">
    <property type="entry name" value="Melibiase_2"/>
    <property type="match status" value="1"/>
</dbReference>
<dbReference type="PANTHER" id="PTHR11452">
    <property type="entry name" value="ALPHA-GALACTOSIDASE/ALPHA-N-ACETYLGALACTOSAMINIDASE"/>
    <property type="match status" value="1"/>
</dbReference>
<dbReference type="InterPro" id="IPR041233">
    <property type="entry name" value="Melibiase_C"/>
</dbReference>
<name>A0ABP8G0A0_9BACT</name>
<organism evidence="8 9">
    <name type="scientific">Compostibacter hankyongensis</name>
    <dbReference type="NCBI Taxonomy" id="1007089"/>
    <lineage>
        <taxon>Bacteria</taxon>
        <taxon>Pseudomonadati</taxon>
        <taxon>Bacteroidota</taxon>
        <taxon>Chitinophagia</taxon>
        <taxon>Chitinophagales</taxon>
        <taxon>Chitinophagaceae</taxon>
        <taxon>Compostibacter</taxon>
    </lineage>
</organism>
<dbReference type="Pfam" id="PF17801">
    <property type="entry name" value="Melibiase_C"/>
    <property type="match status" value="1"/>
</dbReference>
<dbReference type="SUPFAM" id="SSF51011">
    <property type="entry name" value="Glycosyl hydrolase domain"/>
    <property type="match status" value="1"/>
</dbReference>
<dbReference type="Gene3D" id="2.60.40.1180">
    <property type="entry name" value="Golgi alpha-mannosidase II"/>
    <property type="match status" value="1"/>
</dbReference>
<dbReference type="Gene3D" id="3.20.20.70">
    <property type="entry name" value="Aldolase class I"/>
    <property type="match status" value="1"/>
</dbReference>
<dbReference type="Proteomes" id="UP001501207">
    <property type="component" value="Unassembled WGS sequence"/>
</dbReference>
<dbReference type="Gene3D" id="2.60.40.10">
    <property type="entry name" value="Immunoglobulins"/>
    <property type="match status" value="1"/>
</dbReference>
<dbReference type="EC" id="3.2.1.22" evidence="5"/>
<keyword evidence="2 6" id="KW-0732">Signal</keyword>
<dbReference type="InterPro" id="IPR015919">
    <property type="entry name" value="Cadherin-like_sf"/>
</dbReference>
<dbReference type="InterPro" id="IPR017853">
    <property type="entry name" value="GH"/>
</dbReference>
<dbReference type="SUPFAM" id="SSF51445">
    <property type="entry name" value="(Trans)glycosidases"/>
    <property type="match status" value="1"/>
</dbReference>
<dbReference type="EMBL" id="BAABFN010000006">
    <property type="protein sequence ID" value="GAA4314676.1"/>
    <property type="molecule type" value="Genomic_DNA"/>
</dbReference>
<dbReference type="Pfam" id="PF05345">
    <property type="entry name" value="He_PIG"/>
    <property type="match status" value="1"/>
</dbReference>
<feature type="signal peptide" evidence="6">
    <location>
        <begin position="1"/>
        <end position="23"/>
    </location>
</feature>
<protein>
    <recommendedName>
        <fullName evidence="5">Alpha-galactosidase</fullName>
        <ecNumber evidence="5">3.2.1.22</ecNumber>
    </recommendedName>
    <alternativeName>
        <fullName evidence="5">Melibiase</fullName>
    </alternativeName>
</protein>
<comment type="caution">
    <text evidence="8">The sequence shown here is derived from an EMBL/GenBank/DDBJ whole genome shotgun (WGS) entry which is preliminary data.</text>
</comment>
<dbReference type="Gene3D" id="2.60.120.260">
    <property type="entry name" value="Galactose-binding domain-like"/>
    <property type="match status" value="1"/>
</dbReference>
<dbReference type="SUPFAM" id="SSF49313">
    <property type="entry name" value="Cadherin-like"/>
    <property type="match status" value="1"/>
</dbReference>
<dbReference type="InterPro" id="IPR013783">
    <property type="entry name" value="Ig-like_fold"/>
</dbReference>
<evidence type="ECO:0000256" key="6">
    <source>
        <dbReference type="SAM" id="SignalP"/>
    </source>
</evidence>
<evidence type="ECO:0000256" key="2">
    <source>
        <dbReference type="ARBA" id="ARBA00022729"/>
    </source>
</evidence>
<dbReference type="PRINTS" id="PR00740">
    <property type="entry name" value="GLHYDRLASE27"/>
</dbReference>
<evidence type="ECO:0000256" key="5">
    <source>
        <dbReference type="RuleBase" id="RU361168"/>
    </source>
</evidence>
<evidence type="ECO:0000256" key="3">
    <source>
        <dbReference type="ARBA" id="ARBA00022801"/>
    </source>
</evidence>
<dbReference type="SUPFAM" id="SSF49785">
    <property type="entry name" value="Galactose-binding domain-like"/>
    <property type="match status" value="1"/>
</dbReference>
<proteinExistence type="inferred from homology"/>
<gene>
    <name evidence="8" type="ORF">GCM10023143_25630</name>
</gene>
<dbReference type="CDD" id="cd14792">
    <property type="entry name" value="GH27"/>
    <property type="match status" value="1"/>
</dbReference>
<evidence type="ECO:0000313" key="9">
    <source>
        <dbReference type="Proteomes" id="UP001501207"/>
    </source>
</evidence>
<evidence type="ECO:0000313" key="8">
    <source>
        <dbReference type="EMBL" id="GAA4314676.1"/>
    </source>
</evidence>
<accession>A0ABP8G0A0</accession>
<dbReference type="InterPro" id="IPR013785">
    <property type="entry name" value="Aldolase_TIM"/>
</dbReference>
<reference evidence="9" key="1">
    <citation type="journal article" date="2019" name="Int. J. Syst. Evol. Microbiol.">
        <title>The Global Catalogue of Microorganisms (GCM) 10K type strain sequencing project: providing services to taxonomists for standard genome sequencing and annotation.</title>
        <authorList>
            <consortium name="The Broad Institute Genomics Platform"/>
            <consortium name="The Broad Institute Genome Sequencing Center for Infectious Disease"/>
            <person name="Wu L."/>
            <person name="Ma J."/>
        </authorList>
    </citation>
    <scope>NUCLEOTIDE SEQUENCE [LARGE SCALE GENOMIC DNA]</scope>
    <source>
        <strain evidence="9">JCM 17664</strain>
    </source>
</reference>
<evidence type="ECO:0000256" key="4">
    <source>
        <dbReference type="ARBA" id="ARBA00023295"/>
    </source>
</evidence>
<dbReference type="InterPro" id="IPR013780">
    <property type="entry name" value="Glyco_hydro_b"/>
</dbReference>
<dbReference type="InterPro" id="IPR008979">
    <property type="entry name" value="Galactose-bd-like_sf"/>
</dbReference>
<dbReference type="RefSeq" id="WP_344979927.1">
    <property type="nucleotide sequence ID" value="NZ_BAABFN010000006.1"/>
</dbReference>
<evidence type="ECO:0000259" key="7">
    <source>
        <dbReference type="Pfam" id="PF17801"/>
    </source>
</evidence>
<dbReference type="PANTHER" id="PTHR11452:SF75">
    <property type="entry name" value="ALPHA-GALACTOSIDASE MEL1"/>
    <property type="match status" value="1"/>
</dbReference>
<dbReference type="InterPro" id="IPR002241">
    <property type="entry name" value="Glyco_hydro_27"/>
</dbReference>
<keyword evidence="5" id="KW-1015">Disulfide bond</keyword>
<keyword evidence="4 5" id="KW-0326">Glycosidase</keyword>
<comment type="catalytic activity">
    <reaction evidence="5">
        <text>Hydrolysis of terminal, non-reducing alpha-D-galactose residues in alpha-D-galactosides, including galactose oligosaccharides, galactomannans and galactolipids.</text>
        <dbReference type="EC" id="3.2.1.22"/>
    </reaction>
</comment>
<keyword evidence="3 5" id="KW-0378">Hydrolase</keyword>
<feature type="chain" id="PRO_5046146174" description="Alpha-galactosidase" evidence="6">
    <location>
        <begin position="24"/>
        <end position="748"/>
    </location>
</feature>
<feature type="domain" description="Alpha galactosidase C-terminal" evidence="7">
    <location>
        <begin position="669"/>
        <end position="743"/>
    </location>
</feature>
<sequence>MLHRKKLLCWIAAGLSLCLQAQAQVSLDNGWKFRQGDDTAWAAPAFNDDGWKAIKVGTPWEYQGYDNYDGYGWYRLHVKIPASLRSGSANPGDLRIELGKIDDGDEVYLNGKRIGANAGKKGSIKKGPYDALRVYRVGQNDPAIRWDGDNVIAVRVYDHSGNGGMWEGPYRLSITDITDDVQIDPGASGFSLGDHQAGKSVTLHSSHDTYRFSGMLHLAVIDPQDGKTVWEKTVPAAFSAGKDFHYTFTASVPEQRSYQLRYTFRDSRSDKDVTAVEGIPYILTPPAPPTPRINGAKIAGVRPGHPFLFRIPATGAAPLRFSAAGLPAGLKLDPASGIITGSIDQAGAYTVKLTVSNKRGKATEDFRIVAGARIALTPAMGWNSWNCWGLSVSDAKVKASADAMVSKGLVSHGWTYINIDDGWERETRAANGEIVTNDKFPDMKKLADYVHDKGLKIGIYSSPGPRTCGGFLGSYQHELQDAKTYARWGIDYLKYDWCSYGNIAPKNPDLEALQKPYRVMQSAFKQIDRDIYFSLCQYGMGDVWKWGDHVGGNSWRTTGDIRDTWKSMSDIGFRQYISSPYAKPGNWNDPDMLVVGKVGWGPNLHNTRLSPDEQYTHISLWCLLSSPLLIGCDMSQLDDFTLSLLTNDEVLAVDQDPLGNQAKKVAEKGNIQIWAKNLEDGSKAVGIFNLGPKMTDADLDLSRLHRSGKQTLRDLWRQQDLGTFSGIYHAQHIPSHGVLLLKVSAARR</sequence>
<comment type="similarity">
    <text evidence="1 5">Belongs to the glycosyl hydrolase 27 family.</text>
</comment>
<keyword evidence="9" id="KW-1185">Reference proteome</keyword>